<comment type="catalytic activity">
    <reaction evidence="7 9 12">
        <text>orotidine 5'-phosphate + H(+) = UMP + CO2</text>
        <dbReference type="Rhea" id="RHEA:11596"/>
        <dbReference type="ChEBI" id="CHEBI:15378"/>
        <dbReference type="ChEBI" id="CHEBI:16526"/>
        <dbReference type="ChEBI" id="CHEBI:57538"/>
        <dbReference type="ChEBI" id="CHEBI:57865"/>
        <dbReference type="EC" id="4.1.1.23"/>
    </reaction>
</comment>
<dbReference type="PANTHER" id="PTHR32119:SF2">
    <property type="entry name" value="OROTIDINE 5'-PHOSPHATE DECARBOXYLASE"/>
    <property type="match status" value="1"/>
</dbReference>
<dbReference type="InterPro" id="IPR011060">
    <property type="entry name" value="RibuloseP-bd_barrel"/>
</dbReference>
<evidence type="ECO:0000256" key="7">
    <source>
        <dbReference type="ARBA" id="ARBA00049157"/>
    </source>
</evidence>
<feature type="binding site" evidence="9 11">
    <location>
        <position position="32"/>
    </location>
    <ligand>
        <name>substrate</name>
    </ligand>
</feature>
<dbReference type="SMART" id="SM00934">
    <property type="entry name" value="OMPdecase"/>
    <property type="match status" value="1"/>
</dbReference>
<dbReference type="EC" id="4.1.1.23" evidence="9"/>
<dbReference type="NCBIfam" id="NF001273">
    <property type="entry name" value="PRK00230.1"/>
    <property type="match status" value="1"/>
</dbReference>
<dbReference type="Pfam" id="PF00215">
    <property type="entry name" value="OMPdecase"/>
    <property type="match status" value="1"/>
</dbReference>
<feature type="binding site" evidence="9 11">
    <location>
        <position position="193"/>
    </location>
    <ligand>
        <name>substrate</name>
    </ligand>
</feature>
<comment type="caution">
    <text evidence="14">The sequence shown here is derived from an EMBL/GenBank/DDBJ whole genome shotgun (WGS) entry which is preliminary data.</text>
</comment>
<dbReference type="FunFam" id="3.20.20.70:FF:000015">
    <property type="entry name" value="Orotidine 5'-phosphate decarboxylase"/>
    <property type="match status" value="1"/>
</dbReference>
<dbReference type="RefSeq" id="WP_010009937.1">
    <property type="nucleotide sequence ID" value="NZ_AZCN01000018.1"/>
</dbReference>
<dbReference type="InterPro" id="IPR013785">
    <property type="entry name" value="Aldolase_TIM"/>
</dbReference>
<dbReference type="Proteomes" id="UP000051181">
    <property type="component" value="Unassembled WGS sequence"/>
</dbReference>
<gene>
    <name evidence="9" type="primary">pyrF</name>
    <name evidence="14" type="ORF">FD22_GL000664</name>
</gene>
<organism evidence="14 15">
    <name type="scientific">Loigolactobacillus coryniformis subsp. coryniformis KCTC 3167 = DSM 20001</name>
    <dbReference type="NCBI Taxonomy" id="913848"/>
    <lineage>
        <taxon>Bacteria</taxon>
        <taxon>Bacillati</taxon>
        <taxon>Bacillota</taxon>
        <taxon>Bacilli</taxon>
        <taxon>Lactobacillales</taxon>
        <taxon>Lactobacillaceae</taxon>
        <taxon>Loigolactobacillus</taxon>
    </lineage>
</organism>
<feature type="domain" description="Orotidine 5'-phosphate decarboxylase" evidence="13">
    <location>
        <begin position="3"/>
        <end position="229"/>
    </location>
</feature>
<sequence>MSRPIIALDFPDQAAVKTFLAQFPQEMRLYAKVGMELFYSAGPDIVRFLVAAGHDVFLDLKLHDIPHTVEQSMKVLAGLGVRLTNVHAAGGVAMMQAAQAGLIAGTPAGKLPPQLIAVTQLTSTSEQQMQQEQLVNTSLINSVTHSAQLTQQAGLAGVVCSALEAQQIKQATSPDFLCITPGIRLATNRTDDQQRVVTPTAAATYGSDRLVVGRPITQAADPVSAYRQIKQLWEAAHDQQ</sequence>
<feature type="binding site" evidence="9 11">
    <location>
        <position position="213"/>
    </location>
    <ligand>
        <name>substrate</name>
    </ligand>
</feature>
<reference evidence="14 15" key="1">
    <citation type="journal article" date="2015" name="Genome Announc.">
        <title>Expanding the biotechnology potential of lactobacilli through comparative genomics of 213 strains and associated genera.</title>
        <authorList>
            <person name="Sun Z."/>
            <person name="Harris H.M."/>
            <person name="McCann A."/>
            <person name="Guo C."/>
            <person name="Argimon S."/>
            <person name="Zhang W."/>
            <person name="Yang X."/>
            <person name="Jeffery I.B."/>
            <person name="Cooney J.C."/>
            <person name="Kagawa T.F."/>
            <person name="Liu W."/>
            <person name="Song Y."/>
            <person name="Salvetti E."/>
            <person name="Wrobel A."/>
            <person name="Rasinkangas P."/>
            <person name="Parkhill J."/>
            <person name="Rea M.C."/>
            <person name="O'Sullivan O."/>
            <person name="Ritari J."/>
            <person name="Douillard F.P."/>
            <person name="Paul Ross R."/>
            <person name="Yang R."/>
            <person name="Briner A.E."/>
            <person name="Felis G.E."/>
            <person name="de Vos W.M."/>
            <person name="Barrangou R."/>
            <person name="Klaenhammer T.R."/>
            <person name="Caufield P.W."/>
            <person name="Cui Y."/>
            <person name="Zhang H."/>
            <person name="O'Toole P.W."/>
        </authorList>
    </citation>
    <scope>NUCLEOTIDE SEQUENCE [LARGE SCALE GENOMIC DNA]</scope>
    <source>
        <strain evidence="14 15">DSM 20001</strain>
    </source>
</reference>
<dbReference type="PATRIC" id="fig|913848.6.peg.687"/>
<evidence type="ECO:0000313" key="14">
    <source>
        <dbReference type="EMBL" id="KRK18325.1"/>
    </source>
</evidence>
<name>A0A0R1F9F3_9LACO</name>
<keyword evidence="5 9" id="KW-0665">Pyrimidine biosynthesis</keyword>
<evidence type="ECO:0000259" key="13">
    <source>
        <dbReference type="SMART" id="SM00934"/>
    </source>
</evidence>
<evidence type="ECO:0000313" key="15">
    <source>
        <dbReference type="Proteomes" id="UP000051181"/>
    </source>
</evidence>
<comment type="pathway">
    <text evidence="2 9 12">Pyrimidine metabolism; UMP biosynthesis via de novo pathway; UMP from orotate: step 2/2.</text>
</comment>
<proteinExistence type="inferred from homology"/>
<comment type="function">
    <text evidence="1 9">Catalyzes the decarboxylation of orotidine 5'-monophosphate (OMP) to uridine 5'-monophosphate (UMP).</text>
</comment>
<feature type="active site" description="For OMPdecase activity" evidence="10">
    <location>
        <position position="61"/>
    </location>
</feature>
<evidence type="ECO:0000256" key="1">
    <source>
        <dbReference type="ARBA" id="ARBA00002356"/>
    </source>
</evidence>
<dbReference type="GO" id="GO:0005829">
    <property type="term" value="C:cytosol"/>
    <property type="evidence" value="ECO:0007669"/>
    <property type="project" value="TreeGrafter"/>
</dbReference>
<dbReference type="CDD" id="cd04725">
    <property type="entry name" value="OMP_decarboxylase_like"/>
    <property type="match status" value="1"/>
</dbReference>
<evidence type="ECO:0000256" key="12">
    <source>
        <dbReference type="RuleBase" id="RU000512"/>
    </source>
</evidence>
<feature type="active site" description="For OMPdecase activity" evidence="10">
    <location>
        <position position="64"/>
    </location>
</feature>
<dbReference type="AlphaFoldDB" id="A0A0R1F9F3"/>
<protein>
    <recommendedName>
        <fullName evidence="9">Orotidine 5'-phosphate decarboxylase</fullName>
        <ecNumber evidence="9">4.1.1.23</ecNumber>
    </recommendedName>
    <alternativeName>
        <fullName evidence="9">OMP decarboxylase</fullName>
        <shortName evidence="9">OMPDCase</shortName>
        <shortName evidence="9">OMPdecase</shortName>
    </alternativeName>
</protein>
<dbReference type="PANTHER" id="PTHR32119">
    <property type="entry name" value="OROTIDINE 5'-PHOSPHATE DECARBOXYLASE"/>
    <property type="match status" value="1"/>
</dbReference>
<dbReference type="PROSITE" id="PS00156">
    <property type="entry name" value="OMPDECASE"/>
    <property type="match status" value="1"/>
</dbReference>
<feature type="active site" description="Proton donor" evidence="9">
    <location>
        <position position="61"/>
    </location>
</feature>
<evidence type="ECO:0000256" key="8">
    <source>
        <dbReference type="ARBA" id="ARBA00061012"/>
    </source>
</evidence>
<dbReference type="eggNOG" id="COG0284">
    <property type="taxonomic scope" value="Bacteria"/>
</dbReference>
<dbReference type="GO" id="GO:0006207">
    <property type="term" value="P:'de novo' pyrimidine nucleobase biosynthetic process"/>
    <property type="evidence" value="ECO:0007669"/>
    <property type="project" value="InterPro"/>
</dbReference>
<accession>A0A0R1F9F3</accession>
<evidence type="ECO:0000256" key="5">
    <source>
        <dbReference type="ARBA" id="ARBA00022975"/>
    </source>
</evidence>
<comment type="similarity">
    <text evidence="8 9">Belongs to the OMP decarboxylase family. Type 1 subfamily.</text>
</comment>
<dbReference type="Gene3D" id="3.20.20.70">
    <property type="entry name" value="Aldolase class I"/>
    <property type="match status" value="1"/>
</dbReference>
<evidence type="ECO:0000256" key="9">
    <source>
        <dbReference type="HAMAP-Rule" id="MF_01200"/>
    </source>
</evidence>
<dbReference type="InterPro" id="IPR018089">
    <property type="entry name" value="OMPdecase_AS"/>
</dbReference>
<dbReference type="InterPro" id="IPR014732">
    <property type="entry name" value="OMPdecase"/>
</dbReference>
<feature type="binding site" evidence="9 11">
    <location>
        <position position="214"/>
    </location>
    <ligand>
        <name>substrate</name>
    </ligand>
</feature>
<evidence type="ECO:0000256" key="10">
    <source>
        <dbReference type="PIRSR" id="PIRSR614732-1"/>
    </source>
</evidence>
<dbReference type="InterPro" id="IPR001754">
    <property type="entry name" value="OMPdeCOase_dom"/>
</dbReference>
<evidence type="ECO:0000256" key="11">
    <source>
        <dbReference type="PIRSR" id="PIRSR614732-2"/>
    </source>
</evidence>
<dbReference type="GO" id="GO:0044205">
    <property type="term" value="P:'de novo' UMP biosynthetic process"/>
    <property type="evidence" value="ECO:0007669"/>
    <property type="project" value="UniProtKB-UniRule"/>
</dbReference>
<dbReference type="NCBIfam" id="TIGR01740">
    <property type="entry name" value="pyrF"/>
    <property type="match status" value="1"/>
</dbReference>
<comment type="subunit">
    <text evidence="3 9">Homodimer.</text>
</comment>
<feature type="binding site" evidence="9 11">
    <location>
        <position position="122"/>
    </location>
    <ligand>
        <name>substrate</name>
    </ligand>
</feature>
<feature type="binding site" evidence="9 11">
    <location>
        <position position="184"/>
    </location>
    <ligand>
        <name>substrate</name>
    </ligand>
</feature>
<keyword evidence="4 9" id="KW-0210">Decarboxylase</keyword>
<keyword evidence="6 9" id="KW-0456">Lyase</keyword>
<evidence type="ECO:0000256" key="4">
    <source>
        <dbReference type="ARBA" id="ARBA00022793"/>
    </source>
</evidence>
<dbReference type="HAMAP" id="MF_01200_B">
    <property type="entry name" value="OMPdecase_type1_B"/>
    <property type="match status" value="1"/>
</dbReference>
<dbReference type="EMBL" id="AZCN01000018">
    <property type="protein sequence ID" value="KRK18325.1"/>
    <property type="molecule type" value="Genomic_DNA"/>
</dbReference>
<feature type="binding site" evidence="9">
    <location>
        <begin position="59"/>
        <end position="68"/>
    </location>
    <ligand>
        <name>substrate</name>
    </ligand>
</feature>
<dbReference type="GeneID" id="65917141"/>
<evidence type="ECO:0000256" key="2">
    <source>
        <dbReference type="ARBA" id="ARBA00004861"/>
    </source>
</evidence>
<feature type="binding site" evidence="9 11">
    <location>
        <position position="9"/>
    </location>
    <ligand>
        <name>substrate</name>
    </ligand>
</feature>
<dbReference type="InterPro" id="IPR047596">
    <property type="entry name" value="OMPdecase_bac"/>
</dbReference>
<evidence type="ECO:0000256" key="6">
    <source>
        <dbReference type="ARBA" id="ARBA00023239"/>
    </source>
</evidence>
<dbReference type="GO" id="GO:0004590">
    <property type="term" value="F:orotidine-5'-phosphate decarboxylase activity"/>
    <property type="evidence" value="ECO:0007669"/>
    <property type="project" value="UniProtKB-UniRule"/>
</dbReference>
<feature type="active site" description="For OMPdecase activity" evidence="10">
    <location>
        <position position="59"/>
    </location>
</feature>
<dbReference type="SUPFAM" id="SSF51366">
    <property type="entry name" value="Ribulose-phoshate binding barrel"/>
    <property type="match status" value="1"/>
</dbReference>
<dbReference type="UniPathway" id="UPA00070">
    <property type="reaction ID" value="UER00120"/>
</dbReference>
<evidence type="ECO:0000256" key="3">
    <source>
        <dbReference type="ARBA" id="ARBA00011738"/>
    </source>
</evidence>